<dbReference type="Pfam" id="PF09982">
    <property type="entry name" value="LpxR"/>
    <property type="match status" value="1"/>
</dbReference>
<dbReference type="InterPro" id="IPR037107">
    <property type="entry name" value="Put_OMP_sf"/>
</dbReference>
<evidence type="ECO:0008006" key="3">
    <source>
        <dbReference type="Google" id="ProtNLM"/>
    </source>
</evidence>
<accession>A0A3L9YI60</accession>
<name>A0A3L9YI60_9FLAO</name>
<organism evidence="1 2">
    <name type="scientific">Ulvibacter antarcticus</name>
    <dbReference type="NCBI Taxonomy" id="442714"/>
    <lineage>
        <taxon>Bacteria</taxon>
        <taxon>Pseudomonadati</taxon>
        <taxon>Bacteroidota</taxon>
        <taxon>Flavobacteriia</taxon>
        <taxon>Flavobacteriales</taxon>
        <taxon>Flavobacteriaceae</taxon>
        <taxon>Ulvibacter</taxon>
    </lineage>
</organism>
<dbReference type="Gene3D" id="2.40.128.140">
    <property type="entry name" value="Outer membrane protein"/>
    <property type="match status" value="1"/>
</dbReference>
<dbReference type="Proteomes" id="UP000271339">
    <property type="component" value="Unassembled WGS sequence"/>
</dbReference>
<protein>
    <recommendedName>
        <fullName evidence="3">Lipid A deacylase LpxR family protein</fullName>
    </recommendedName>
</protein>
<keyword evidence="2" id="KW-1185">Reference proteome</keyword>
<dbReference type="InterPro" id="IPR018707">
    <property type="entry name" value="LpxR"/>
</dbReference>
<proteinExistence type="predicted"/>
<dbReference type="AlphaFoldDB" id="A0A3L9YI60"/>
<comment type="caution">
    <text evidence="1">The sequence shown here is derived from an EMBL/GenBank/DDBJ whole genome shotgun (WGS) entry which is preliminary data.</text>
</comment>
<gene>
    <name evidence="1" type="ORF">BXY75_2281</name>
</gene>
<evidence type="ECO:0000313" key="2">
    <source>
        <dbReference type="Proteomes" id="UP000271339"/>
    </source>
</evidence>
<reference evidence="1 2" key="1">
    <citation type="submission" date="2018-10" db="EMBL/GenBank/DDBJ databases">
        <title>Genomic Encyclopedia of Archaeal and Bacterial Type Strains, Phase II (KMG-II): from individual species to whole genera.</title>
        <authorList>
            <person name="Goeker M."/>
        </authorList>
    </citation>
    <scope>NUCLEOTIDE SEQUENCE [LARGE SCALE GENOMIC DNA]</scope>
    <source>
        <strain evidence="1 2">DSM 23424</strain>
    </source>
</reference>
<sequence>MVSFRDIASESYFRFNYDNDYFSATDKNYTQGYSFELVAPFLRKNPINYLFYKPGNSEVKYCISVEHIGFTPKNIVSPEIQSSDRPFAAAIMLKSFSIANDTVNKSRFVSALSLGIIGPGAFGEEMQKGIHEATGNKIPFGWRNQIKNDVVLNYQVDFEKEFFRYRNLFALHSNVGLKLGTLYTNASVGFNTTIGLIENPYSSEAQQKTFQIYLNMQPLVNAIGYDATLQGGLFNRESPYTIASEDIERITTQFNYGLVLKTRTLYFEYSRTTISREFDFGKPAKWGGIRVGFTF</sequence>
<evidence type="ECO:0000313" key="1">
    <source>
        <dbReference type="EMBL" id="RMA58899.1"/>
    </source>
</evidence>
<dbReference type="EMBL" id="REFC01000013">
    <property type="protein sequence ID" value="RMA58899.1"/>
    <property type="molecule type" value="Genomic_DNA"/>
</dbReference>